<name>F0SYF1_SYNGF</name>
<dbReference type="SUPFAM" id="SSF53807">
    <property type="entry name" value="Helical backbone' metal receptor"/>
    <property type="match status" value="1"/>
</dbReference>
<dbReference type="STRING" id="645991.Sgly_2792"/>
<dbReference type="PANTHER" id="PTHR33712:SF7">
    <property type="entry name" value="LIGHT-INDEPENDENT PROTOCHLOROPHYLLIDE REDUCTASE SUBUNIT B"/>
    <property type="match status" value="1"/>
</dbReference>
<dbReference type="RefSeq" id="WP_013625883.1">
    <property type="nucleotide sequence ID" value="NC_015172.1"/>
</dbReference>
<dbReference type="InterPro" id="IPR050152">
    <property type="entry name" value="ChlB/BchB/BchZ"/>
</dbReference>
<sequence length="432" mass="48713">MAKILDQPRYKCAMTAMQTVHGISRALPILHSGPGCAEKLGGSTGSSGYFSPHIFPCTNVSEKEVIFGGEERLRETIENALKVIDADLYVVLTGCTSEIVGDDAEEVVRSFKHAEKPVIYASTPGFKGNNYLGHEWVLDAIIEQYLKPADRTEKGLVNIWTGIPLHDPFWLGNLRELEKLVAELGLIPNTIYGHGRGIKNIDKLSAAEFNLLVSPWVGLNNVKKLEEKFGTPYLHYPTLPIGAFETTKFLRTLGQFAGIDQAKVEEVIMKHEEEYYYYIERFADVFLETRVMAKRFVTVSDAQTSLALTKFLVNDLGLIPGKQYITDDPPEQYRESLRGHFRDLNDGLRAEIDFSSDGYQIHEEIRGTDYFGYPLILGSSWEKKVAKETNAHYLNVSWPVIERLVMNSSYVGYHGGLKLIEDIYSIVLTRFN</sequence>
<dbReference type="PANTHER" id="PTHR33712">
    <property type="entry name" value="LIGHT-INDEPENDENT PROTOCHLOROPHYLLIDE REDUCTASE SUBUNIT B"/>
    <property type="match status" value="1"/>
</dbReference>
<dbReference type="OrthoDB" id="9800746at2"/>
<keyword evidence="3" id="KW-1185">Reference proteome</keyword>
<reference evidence="2 3" key="1">
    <citation type="journal article" date="2011" name="Stand. Genomic Sci.">
        <title>Complete genome sequence of Syntrophobotulus glycolicus type strain (FlGlyR).</title>
        <authorList>
            <person name="Han C."/>
            <person name="Mwirichia R."/>
            <person name="Chertkov O."/>
            <person name="Held B."/>
            <person name="Lapidus A."/>
            <person name="Nolan M."/>
            <person name="Lucas S."/>
            <person name="Hammon N."/>
            <person name="Deshpande S."/>
            <person name="Cheng J.F."/>
            <person name="Tapia R."/>
            <person name="Goodwin L."/>
            <person name="Pitluck S."/>
            <person name="Huntemann M."/>
            <person name="Liolios K."/>
            <person name="Ivanova N."/>
            <person name="Pagani I."/>
            <person name="Mavromatis K."/>
            <person name="Ovchinikova G."/>
            <person name="Pati A."/>
            <person name="Chen A."/>
            <person name="Palaniappan K."/>
            <person name="Land M."/>
            <person name="Hauser L."/>
            <person name="Brambilla E.M."/>
            <person name="Rohde M."/>
            <person name="Spring S."/>
            <person name="Sikorski J."/>
            <person name="Goker M."/>
            <person name="Woyke T."/>
            <person name="Bristow J."/>
            <person name="Eisen J.A."/>
            <person name="Markowitz V."/>
            <person name="Hugenholtz P."/>
            <person name="Kyrpides N.C."/>
            <person name="Klenk H.P."/>
            <person name="Detter J.C."/>
        </authorList>
    </citation>
    <scope>NUCLEOTIDE SEQUENCE [LARGE SCALE GENOMIC DNA]</scope>
    <source>
        <strain evidence="3">DSM 8271 / FlGlyR</strain>
    </source>
</reference>
<dbReference type="EMBL" id="CP002547">
    <property type="protein sequence ID" value="ADY57063.1"/>
    <property type="molecule type" value="Genomic_DNA"/>
</dbReference>
<feature type="domain" description="Nitrogenase/oxidoreductase component 1" evidence="1">
    <location>
        <begin position="13"/>
        <end position="427"/>
    </location>
</feature>
<evidence type="ECO:0000259" key="1">
    <source>
        <dbReference type="Pfam" id="PF00148"/>
    </source>
</evidence>
<protein>
    <submittedName>
        <fullName evidence="2">Oxidoreductase/nitrogenase component 1</fullName>
    </submittedName>
</protein>
<dbReference type="Proteomes" id="UP000007488">
    <property type="component" value="Chromosome"/>
</dbReference>
<gene>
    <name evidence="2" type="ordered locus">Sgly_2792</name>
</gene>
<dbReference type="AlphaFoldDB" id="F0SYF1"/>
<proteinExistence type="predicted"/>
<organism evidence="2 3">
    <name type="scientific">Syntrophobotulus glycolicus (strain DSM 8271 / FlGlyR)</name>
    <dbReference type="NCBI Taxonomy" id="645991"/>
    <lineage>
        <taxon>Bacteria</taxon>
        <taxon>Bacillati</taxon>
        <taxon>Bacillota</taxon>
        <taxon>Clostridia</taxon>
        <taxon>Eubacteriales</taxon>
        <taxon>Desulfitobacteriaceae</taxon>
        <taxon>Syntrophobotulus</taxon>
    </lineage>
</organism>
<dbReference type="InterPro" id="IPR000510">
    <property type="entry name" value="Nase/OxRdtase_comp1"/>
</dbReference>
<dbReference type="HOGENOM" id="CLU_025876_4_0_9"/>
<dbReference type="KEGG" id="sgy:Sgly_2792"/>
<evidence type="ECO:0000313" key="3">
    <source>
        <dbReference type="Proteomes" id="UP000007488"/>
    </source>
</evidence>
<reference evidence="3" key="2">
    <citation type="submission" date="2011-02" db="EMBL/GenBank/DDBJ databases">
        <title>The complete genome of Syntrophobotulus glycolicus DSM 8271.</title>
        <authorList>
            <person name="Lucas S."/>
            <person name="Copeland A."/>
            <person name="Lapidus A."/>
            <person name="Bruce D."/>
            <person name="Goodwin L."/>
            <person name="Pitluck S."/>
            <person name="Kyrpides N."/>
            <person name="Mavromatis K."/>
            <person name="Pagani I."/>
            <person name="Ivanova N."/>
            <person name="Mikhailova N."/>
            <person name="Chertkov O."/>
            <person name="Held B."/>
            <person name="Detter J.C."/>
            <person name="Tapia R."/>
            <person name="Han C."/>
            <person name="Land M."/>
            <person name="Hauser L."/>
            <person name="Markowitz V."/>
            <person name="Cheng J.-F."/>
            <person name="Hugenholtz P."/>
            <person name="Woyke T."/>
            <person name="Wu D."/>
            <person name="Spring S."/>
            <person name="Schroeder M."/>
            <person name="Brambilla E."/>
            <person name="Klenk H.-P."/>
            <person name="Eisen J.A."/>
        </authorList>
    </citation>
    <scope>NUCLEOTIDE SEQUENCE [LARGE SCALE GENOMIC DNA]</scope>
    <source>
        <strain evidence="3">DSM 8271 / FlGlyR</strain>
    </source>
</reference>
<dbReference type="Pfam" id="PF00148">
    <property type="entry name" value="Oxidored_nitro"/>
    <property type="match status" value="1"/>
</dbReference>
<dbReference type="eggNOG" id="COG2710">
    <property type="taxonomic scope" value="Bacteria"/>
</dbReference>
<accession>F0SYF1</accession>
<dbReference type="GO" id="GO:0016491">
    <property type="term" value="F:oxidoreductase activity"/>
    <property type="evidence" value="ECO:0007669"/>
    <property type="project" value="InterPro"/>
</dbReference>
<dbReference type="Gene3D" id="3.40.50.1980">
    <property type="entry name" value="Nitrogenase molybdenum iron protein domain"/>
    <property type="match status" value="3"/>
</dbReference>
<evidence type="ECO:0000313" key="2">
    <source>
        <dbReference type="EMBL" id="ADY57063.1"/>
    </source>
</evidence>